<feature type="transmembrane region" description="Helical" evidence="1">
    <location>
        <begin position="304"/>
        <end position="325"/>
    </location>
</feature>
<protein>
    <submittedName>
        <fullName evidence="2">Uncharacterized protein</fullName>
    </submittedName>
</protein>
<organism evidence="2">
    <name type="scientific">Prymnesium polylepis</name>
    <dbReference type="NCBI Taxonomy" id="72548"/>
    <lineage>
        <taxon>Eukaryota</taxon>
        <taxon>Haptista</taxon>
        <taxon>Haptophyta</taxon>
        <taxon>Prymnesiophyceae</taxon>
        <taxon>Prymnesiales</taxon>
        <taxon>Prymnesiaceae</taxon>
        <taxon>Prymnesium</taxon>
    </lineage>
</organism>
<evidence type="ECO:0000313" key="2">
    <source>
        <dbReference type="EMBL" id="CAE2195369.1"/>
    </source>
</evidence>
<evidence type="ECO:0000256" key="1">
    <source>
        <dbReference type="SAM" id="Phobius"/>
    </source>
</evidence>
<dbReference type="AlphaFoldDB" id="A0A7S4M1B7"/>
<reference evidence="2" key="1">
    <citation type="submission" date="2021-01" db="EMBL/GenBank/DDBJ databases">
        <authorList>
            <person name="Corre E."/>
            <person name="Pelletier E."/>
            <person name="Niang G."/>
            <person name="Scheremetjew M."/>
            <person name="Finn R."/>
            <person name="Kale V."/>
            <person name="Holt S."/>
            <person name="Cochrane G."/>
            <person name="Meng A."/>
            <person name="Brown T."/>
            <person name="Cohen L."/>
        </authorList>
    </citation>
    <scope>NUCLEOTIDE SEQUENCE</scope>
    <source>
        <strain evidence="2">UIO037</strain>
    </source>
</reference>
<feature type="transmembrane region" description="Helical" evidence="1">
    <location>
        <begin position="12"/>
        <end position="35"/>
    </location>
</feature>
<feature type="transmembrane region" description="Helical" evidence="1">
    <location>
        <begin position="47"/>
        <end position="63"/>
    </location>
</feature>
<feature type="transmembrane region" description="Helical" evidence="1">
    <location>
        <begin position="84"/>
        <end position="104"/>
    </location>
</feature>
<gene>
    <name evidence="2" type="ORF">CPOL0286_LOCUS722</name>
</gene>
<accession>A0A7S4M1B7</accession>
<keyword evidence="1" id="KW-0472">Membrane</keyword>
<keyword evidence="1" id="KW-0812">Transmembrane</keyword>
<keyword evidence="1" id="KW-1133">Transmembrane helix</keyword>
<sequence>MASPRPEHRLVDMFCGTLFLMFLTIVQAILAFAFFDASWLDSFLLTFPMYASGGGGLSVANFYQGSDITLCGDLMPGSNSVDECVRLPLINFLASICGLILLGFEAFDEEVESLVVPCPAFLFFNPTFRNRWPGIGGVAWRIFSCALQQLAWVSRFLFVPVMVHAGAAFALVSSFDAQAIVLNSLAAGFIFQLDNDLFGLASGRQKEHYRTAKPFYPTKPRLAHTERRLKYATGYLLALTNATFAILLYLKEVGPSEGGWFEWGRPFPNWYFWLALFFHARSALYVVAQGCTACLYLGVSRKAATISTLMLVVTVGSSFSTYHLIYRRGMEQYLGSSNVFYPLPGSPQAKCLFLEAHCDPYTIYTGWPENVTELGPSYTYESSWYGADSNGAP</sequence>
<proteinExistence type="predicted"/>
<feature type="transmembrane region" description="Helical" evidence="1">
    <location>
        <begin position="229"/>
        <end position="250"/>
    </location>
</feature>
<dbReference type="EMBL" id="HBKO01001425">
    <property type="protein sequence ID" value="CAE2195369.1"/>
    <property type="molecule type" value="Transcribed_RNA"/>
</dbReference>
<feature type="transmembrane region" description="Helical" evidence="1">
    <location>
        <begin position="156"/>
        <end position="175"/>
    </location>
</feature>
<name>A0A7S4M1B7_9EUKA</name>
<feature type="transmembrane region" description="Helical" evidence="1">
    <location>
        <begin position="270"/>
        <end position="297"/>
    </location>
</feature>